<keyword evidence="2" id="KW-1185">Reference proteome</keyword>
<sequence>RQKYVRKEMDVVFKQMNRSEKAKYGVLPSSEGILNCGEGKAATKSRKVIREALPTMKEIRKVQCRDSAEKVYSVISSLINEQKTAITSCRFCLYLRMKAPFVKNSLILYLINRADTDARMLTIQGYTYSLTRESFEVVM</sequence>
<name>A0A2P5AI63_PARAD</name>
<feature type="non-terminal residue" evidence="1">
    <location>
        <position position="1"/>
    </location>
</feature>
<organism evidence="1 2">
    <name type="scientific">Parasponia andersonii</name>
    <name type="common">Sponia andersonii</name>
    <dbReference type="NCBI Taxonomy" id="3476"/>
    <lineage>
        <taxon>Eukaryota</taxon>
        <taxon>Viridiplantae</taxon>
        <taxon>Streptophyta</taxon>
        <taxon>Embryophyta</taxon>
        <taxon>Tracheophyta</taxon>
        <taxon>Spermatophyta</taxon>
        <taxon>Magnoliopsida</taxon>
        <taxon>eudicotyledons</taxon>
        <taxon>Gunneridae</taxon>
        <taxon>Pentapetalae</taxon>
        <taxon>rosids</taxon>
        <taxon>fabids</taxon>
        <taxon>Rosales</taxon>
        <taxon>Cannabaceae</taxon>
        <taxon>Parasponia</taxon>
    </lineage>
</organism>
<accession>A0A2P5AI63</accession>
<gene>
    <name evidence="1" type="ORF">PanWU01x14_330060</name>
</gene>
<dbReference type="Proteomes" id="UP000237105">
    <property type="component" value="Unassembled WGS sequence"/>
</dbReference>
<proteinExistence type="predicted"/>
<comment type="caution">
    <text evidence="1">The sequence shown here is derived from an EMBL/GenBank/DDBJ whole genome shotgun (WGS) entry which is preliminary data.</text>
</comment>
<protein>
    <submittedName>
        <fullName evidence="1">Uncharacterized protein</fullName>
    </submittedName>
</protein>
<dbReference type="OrthoDB" id="10432654at2759"/>
<evidence type="ECO:0000313" key="1">
    <source>
        <dbReference type="EMBL" id="PON36246.1"/>
    </source>
</evidence>
<dbReference type="AlphaFoldDB" id="A0A2P5AI63"/>
<reference evidence="2" key="1">
    <citation type="submission" date="2016-06" db="EMBL/GenBank/DDBJ databases">
        <title>Parallel loss of symbiosis genes in relatives of nitrogen-fixing non-legume Parasponia.</title>
        <authorList>
            <person name="Van Velzen R."/>
            <person name="Holmer R."/>
            <person name="Bu F."/>
            <person name="Rutten L."/>
            <person name="Van Zeijl A."/>
            <person name="Liu W."/>
            <person name="Santuari L."/>
            <person name="Cao Q."/>
            <person name="Sharma T."/>
            <person name="Shen D."/>
            <person name="Roswanjaya Y."/>
            <person name="Wardhani T."/>
            <person name="Kalhor M.S."/>
            <person name="Jansen J."/>
            <person name="Van den Hoogen J."/>
            <person name="Gungor B."/>
            <person name="Hartog M."/>
            <person name="Hontelez J."/>
            <person name="Verver J."/>
            <person name="Yang W.-C."/>
            <person name="Schijlen E."/>
            <person name="Repin R."/>
            <person name="Schilthuizen M."/>
            <person name="Schranz E."/>
            <person name="Heidstra R."/>
            <person name="Miyata K."/>
            <person name="Fedorova E."/>
            <person name="Kohlen W."/>
            <person name="Bisseling T."/>
            <person name="Smit S."/>
            <person name="Geurts R."/>
        </authorList>
    </citation>
    <scope>NUCLEOTIDE SEQUENCE [LARGE SCALE GENOMIC DNA]</scope>
    <source>
        <strain evidence="2">cv. WU1-14</strain>
    </source>
</reference>
<dbReference type="EMBL" id="JXTB01000577">
    <property type="protein sequence ID" value="PON36246.1"/>
    <property type="molecule type" value="Genomic_DNA"/>
</dbReference>
<evidence type="ECO:0000313" key="2">
    <source>
        <dbReference type="Proteomes" id="UP000237105"/>
    </source>
</evidence>